<evidence type="ECO:0008006" key="3">
    <source>
        <dbReference type="Google" id="ProtNLM"/>
    </source>
</evidence>
<dbReference type="Proteomes" id="UP000183687">
    <property type="component" value="Unassembled WGS sequence"/>
</dbReference>
<protein>
    <recommendedName>
        <fullName evidence="3">Mobilization protein</fullName>
    </recommendedName>
</protein>
<sequence>MSRKNLDEHGRLRSKTVAFRVSPEEGRRLDAIVAMSGLTKQDYIVARLLCQEVTVVPSSRVQKGMEEGMQMVYLELLRLGEGDEVQPEVLDVIRLLAALFEGFGDEGAPTAHCSPRDALMRMERGD</sequence>
<comment type="caution">
    <text evidence="1">The sequence shown here is derived from an EMBL/GenBank/DDBJ whole genome shotgun (WGS) entry which is preliminary data.</text>
</comment>
<accession>A0AB38A7E6</accession>
<dbReference type="EMBL" id="FNSH01000001">
    <property type="protein sequence ID" value="SEB86036.1"/>
    <property type="molecule type" value="Genomic_DNA"/>
</dbReference>
<proteinExistence type="predicted"/>
<dbReference type="InterPro" id="IPR053842">
    <property type="entry name" value="NikA-like"/>
</dbReference>
<dbReference type="AlphaFoldDB" id="A0AB38A7E6"/>
<reference evidence="1 2" key="1">
    <citation type="submission" date="2016-10" db="EMBL/GenBank/DDBJ databases">
        <authorList>
            <person name="Varghese N."/>
            <person name="Submissions S."/>
        </authorList>
    </citation>
    <scope>NUCLEOTIDE SEQUENCE [LARGE SCALE GENOMIC DNA]</scope>
    <source>
        <strain evidence="1 2">DSM 20586</strain>
    </source>
</reference>
<name>A0AB38A7E6_9ACTN</name>
<organism evidence="1 2">
    <name type="scientific">Atopobium minutum</name>
    <dbReference type="NCBI Taxonomy" id="1381"/>
    <lineage>
        <taxon>Bacteria</taxon>
        <taxon>Bacillati</taxon>
        <taxon>Actinomycetota</taxon>
        <taxon>Coriobacteriia</taxon>
        <taxon>Coriobacteriales</taxon>
        <taxon>Atopobiaceae</taxon>
        <taxon>Atopobium</taxon>
    </lineage>
</organism>
<evidence type="ECO:0000313" key="1">
    <source>
        <dbReference type="EMBL" id="SEB86036.1"/>
    </source>
</evidence>
<gene>
    <name evidence="1" type="ORF">SAMN04489746_1185</name>
</gene>
<dbReference type="Pfam" id="PF21983">
    <property type="entry name" value="NikA-like"/>
    <property type="match status" value="1"/>
</dbReference>
<evidence type="ECO:0000313" key="2">
    <source>
        <dbReference type="Proteomes" id="UP000183687"/>
    </source>
</evidence>
<dbReference type="RefSeq" id="WP_074667878.1">
    <property type="nucleotide sequence ID" value="NZ_FNSH01000001.1"/>
</dbReference>